<sequence>MARTQRPWGAVLSGVAAVVLATPTLVFPADSPTEPKLGFLAVGALIFAGAVVRIRAEGHGADATPPGEAVTED</sequence>
<keyword evidence="1" id="KW-0812">Transmembrane</keyword>
<dbReference type="RefSeq" id="WP_316003439.1">
    <property type="nucleotide sequence ID" value="NZ_JAWDIT010000001.1"/>
</dbReference>
<keyword evidence="1" id="KW-0472">Membrane</keyword>
<proteinExistence type="predicted"/>
<dbReference type="EMBL" id="JAWDIT010000001">
    <property type="protein sequence ID" value="MDU0344681.1"/>
    <property type="molecule type" value="Genomic_DNA"/>
</dbReference>
<organism evidence="2 3">
    <name type="scientific">Microbacterium phycohabitans</name>
    <dbReference type="NCBI Taxonomy" id="3075993"/>
    <lineage>
        <taxon>Bacteria</taxon>
        <taxon>Bacillati</taxon>
        <taxon>Actinomycetota</taxon>
        <taxon>Actinomycetes</taxon>
        <taxon>Micrococcales</taxon>
        <taxon>Microbacteriaceae</taxon>
        <taxon>Microbacterium</taxon>
    </lineage>
</organism>
<name>A0ABU3SJ91_9MICO</name>
<reference evidence="2 3" key="1">
    <citation type="submission" date="2023-09" db="EMBL/GenBank/DDBJ databases">
        <title>Microbacterium fusihabitans sp. nov., Microbacterium phycihabitans sp. nov., and Microbacterium cervinum sp. nov., isolated from dried seaweeds of beach.</title>
        <authorList>
            <person name="Lee S.D."/>
        </authorList>
    </citation>
    <scope>NUCLEOTIDE SEQUENCE [LARGE SCALE GENOMIC DNA]</scope>
    <source>
        <strain evidence="2 3">KSW2-29</strain>
    </source>
</reference>
<evidence type="ECO:0000256" key="1">
    <source>
        <dbReference type="SAM" id="Phobius"/>
    </source>
</evidence>
<evidence type="ECO:0000313" key="2">
    <source>
        <dbReference type="EMBL" id="MDU0344681.1"/>
    </source>
</evidence>
<comment type="caution">
    <text evidence="2">The sequence shown here is derived from an EMBL/GenBank/DDBJ whole genome shotgun (WGS) entry which is preliminary data.</text>
</comment>
<evidence type="ECO:0000313" key="3">
    <source>
        <dbReference type="Proteomes" id="UP001261125"/>
    </source>
</evidence>
<keyword evidence="3" id="KW-1185">Reference proteome</keyword>
<dbReference type="Proteomes" id="UP001261125">
    <property type="component" value="Unassembled WGS sequence"/>
</dbReference>
<gene>
    <name evidence="2" type="ORF">RWH44_03085</name>
</gene>
<protein>
    <submittedName>
        <fullName evidence="2">Uncharacterized protein</fullName>
    </submittedName>
</protein>
<keyword evidence="1" id="KW-1133">Transmembrane helix</keyword>
<feature type="transmembrane region" description="Helical" evidence="1">
    <location>
        <begin position="38"/>
        <end position="56"/>
    </location>
</feature>
<accession>A0ABU3SJ91</accession>